<organism evidence="2 3">
    <name type="scientific">Brachionus calyciflorus</name>
    <dbReference type="NCBI Taxonomy" id="104777"/>
    <lineage>
        <taxon>Eukaryota</taxon>
        <taxon>Metazoa</taxon>
        <taxon>Spiralia</taxon>
        <taxon>Gnathifera</taxon>
        <taxon>Rotifera</taxon>
        <taxon>Eurotatoria</taxon>
        <taxon>Monogononta</taxon>
        <taxon>Pseudotrocha</taxon>
        <taxon>Ploima</taxon>
        <taxon>Brachionidae</taxon>
        <taxon>Brachionus</taxon>
    </lineage>
</organism>
<keyword evidence="3" id="KW-1185">Reference proteome</keyword>
<proteinExistence type="predicted"/>
<reference evidence="2" key="1">
    <citation type="submission" date="2021-02" db="EMBL/GenBank/DDBJ databases">
        <authorList>
            <person name="Nowell W R."/>
        </authorList>
    </citation>
    <scope>NUCLEOTIDE SEQUENCE</scope>
    <source>
        <strain evidence="2">Ploen Becks lab</strain>
    </source>
</reference>
<dbReference type="OrthoDB" id="10638510at2759"/>
<accession>A0A814DFR7</accession>
<evidence type="ECO:0000256" key="1">
    <source>
        <dbReference type="SAM" id="Phobius"/>
    </source>
</evidence>
<evidence type="ECO:0000313" key="2">
    <source>
        <dbReference type="EMBL" id="CAF0955205.1"/>
    </source>
</evidence>
<sequence length="181" mass="21781">MIAMKEDIKLIPSETIQNIKFIHANELIDNFDLLNEFEKFRQGNIEQENLIIDDYKQIEEIPINFQMNNYVSSLSESLRKTKNYMIGIMISLIIIVLTYLGIKFKVLNKVKNFRSTKKRKDKKIIMKYEPQKEMEEIRVEERNEERNEEIIDNELDIKTLSNIIDSERKNLVKYHMELKEY</sequence>
<gene>
    <name evidence="2" type="ORF">OXX778_LOCUS14158</name>
</gene>
<keyword evidence="1" id="KW-0472">Membrane</keyword>
<protein>
    <submittedName>
        <fullName evidence="2">Uncharacterized protein</fullName>
    </submittedName>
</protein>
<dbReference type="EMBL" id="CAJNOC010002856">
    <property type="protein sequence ID" value="CAF0955205.1"/>
    <property type="molecule type" value="Genomic_DNA"/>
</dbReference>
<comment type="caution">
    <text evidence="2">The sequence shown here is derived from an EMBL/GenBank/DDBJ whole genome shotgun (WGS) entry which is preliminary data.</text>
</comment>
<dbReference type="Proteomes" id="UP000663879">
    <property type="component" value="Unassembled WGS sequence"/>
</dbReference>
<keyword evidence="1" id="KW-1133">Transmembrane helix</keyword>
<feature type="transmembrane region" description="Helical" evidence="1">
    <location>
        <begin position="84"/>
        <end position="102"/>
    </location>
</feature>
<evidence type="ECO:0000313" key="3">
    <source>
        <dbReference type="Proteomes" id="UP000663879"/>
    </source>
</evidence>
<dbReference type="AlphaFoldDB" id="A0A814DFR7"/>
<name>A0A814DFR7_9BILA</name>
<keyword evidence="1" id="KW-0812">Transmembrane</keyword>